<feature type="domain" description="Glucose-methanol-choline oxidoreductase N-terminal" evidence="10">
    <location>
        <begin position="274"/>
        <end position="288"/>
    </location>
</feature>
<dbReference type="Pfam" id="PF05199">
    <property type="entry name" value="GMC_oxred_C"/>
    <property type="match status" value="1"/>
</dbReference>
<evidence type="ECO:0000256" key="7">
    <source>
        <dbReference type="PIRSR" id="PIRSR000137-2"/>
    </source>
</evidence>
<dbReference type="Gene3D" id="3.30.560.10">
    <property type="entry name" value="Glucose Oxidase, domain 3"/>
    <property type="match status" value="1"/>
</dbReference>
<evidence type="ECO:0000313" key="12">
    <source>
        <dbReference type="Proteomes" id="UP001212997"/>
    </source>
</evidence>
<keyword evidence="12" id="KW-1185">Reference proteome</keyword>
<dbReference type="GO" id="GO:0016614">
    <property type="term" value="F:oxidoreductase activity, acting on CH-OH group of donors"/>
    <property type="evidence" value="ECO:0007669"/>
    <property type="project" value="InterPro"/>
</dbReference>
<dbReference type="PROSITE" id="PS00623">
    <property type="entry name" value="GMC_OXRED_1"/>
    <property type="match status" value="1"/>
</dbReference>
<feature type="binding site" evidence="7">
    <location>
        <begin position="22"/>
        <end position="23"/>
    </location>
    <ligand>
        <name>FAD</name>
        <dbReference type="ChEBI" id="CHEBI:57692"/>
    </ligand>
</feature>
<dbReference type="GO" id="GO:0050660">
    <property type="term" value="F:flavin adenine dinucleotide binding"/>
    <property type="evidence" value="ECO:0007669"/>
    <property type="project" value="InterPro"/>
</dbReference>
<dbReference type="PIRSF" id="PIRSF000137">
    <property type="entry name" value="Alcohol_oxidase"/>
    <property type="match status" value="1"/>
</dbReference>
<dbReference type="InterPro" id="IPR007867">
    <property type="entry name" value="GMC_OxRtase_C"/>
</dbReference>
<evidence type="ECO:0000256" key="5">
    <source>
        <dbReference type="ARBA" id="ARBA00022827"/>
    </source>
</evidence>
<dbReference type="SUPFAM" id="SSF51905">
    <property type="entry name" value="FAD/NAD(P)-binding domain"/>
    <property type="match status" value="1"/>
</dbReference>
<evidence type="ECO:0000313" key="11">
    <source>
        <dbReference type="EMBL" id="KAJ3485204.1"/>
    </source>
</evidence>
<dbReference type="InterPro" id="IPR000172">
    <property type="entry name" value="GMC_OxRdtase_N"/>
</dbReference>
<gene>
    <name evidence="11" type="ORF">NLI96_g5126</name>
</gene>
<dbReference type="Gene3D" id="3.50.50.60">
    <property type="entry name" value="FAD/NAD(P)-binding domain"/>
    <property type="match status" value="1"/>
</dbReference>
<evidence type="ECO:0000256" key="4">
    <source>
        <dbReference type="ARBA" id="ARBA00022729"/>
    </source>
</evidence>
<name>A0AAD5YJA0_9APHY</name>
<sequence length="555" mass="61530">MLATIEELAGKSFDYIVVGGGTSGLTLAARISENPKLSVLVLESGGANIDDPAIREQNCKTMGKVNSDYRFHPSLASHIPNRGKGLGGSSAINFMCWTKPPSQEIDDFERLGNPGWNWKRYNEALQRTEGFVPPPLEAQKRNNMNFDAWEIGREGPLTIAYPATINPVETKVQQTFINAGIPIASRPLSGDPKGVFLAPVTCNPVTHTRTYSTTAFYLPNKERPNLTVLLNANCERIVTEELSDGGLKATGVEFSHHGKKYFVQSAKEVVLSAGALKSPQVLELSGIGNKEILERAHIPLKLDLPGVGKNVQEHIYAALSFELRDDVEYDTLDLLKDPKVAAKHLELHASGSGIFTMGIIGFAFASLQMLSSKTEEIYERTKEAISKKMASLPLGLQEQYKIQLERLRTAPGCEIISIPGGLSSPNPHEDGKRYISIFSAANHMFSRGTIHSTSNNPDIDPEFDPHYFEEDVDLQMLVEMVKFIRNLTHVSPLKDLITKELNPGPAVQSDDELRGEFNSRSWLYSVFFIFTYRMDNQDLQFDMAHHWIVFHASGG</sequence>
<proteinExistence type="inferred from homology"/>
<dbReference type="PROSITE" id="PS00624">
    <property type="entry name" value="GMC_OXRED_2"/>
    <property type="match status" value="1"/>
</dbReference>
<protein>
    <recommendedName>
        <fullName evidence="9 10">Glucose-methanol-choline oxidoreductase N-terminal domain-containing protein</fullName>
    </recommendedName>
</protein>
<keyword evidence="4" id="KW-0732">Signal</keyword>
<evidence type="ECO:0000256" key="6">
    <source>
        <dbReference type="ARBA" id="ARBA00023002"/>
    </source>
</evidence>
<comment type="cofactor">
    <cofactor evidence="1 7">
        <name>FAD</name>
        <dbReference type="ChEBI" id="CHEBI:57692"/>
    </cofactor>
</comment>
<dbReference type="PANTHER" id="PTHR11552">
    <property type="entry name" value="GLUCOSE-METHANOL-CHOLINE GMC OXIDOREDUCTASE"/>
    <property type="match status" value="1"/>
</dbReference>
<keyword evidence="3 8" id="KW-0285">Flavoprotein</keyword>
<dbReference type="EMBL" id="JANAWD010000161">
    <property type="protein sequence ID" value="KAJ3485204.1"/>
    <property type="molecule type" value="Genomic_DNA"/>
</dbReference>
<reference evidence="11" key="1">
    <citation type="submission" date="2022-07" db="EMBL/GenBank/DDBJ databases">
        <title>Genome Sequence of Physisporinus lineatus.</title>
        <authorList>
            <person name="Buettner E."/>
        </authorList>
    </citation>
    <scope>NUCLEOTIDE SEQUENCE</scope>
    <source>
        <strain evidence="11">VT162</strain>
    </source>
</reference>
<feature type="domain" description="Glucose-methanol-choline oxidoreductase N-terminal" evidence="9">
    <location>
        <begin position="83"/>
        <end position="106"/>
    </location>
</feature>
<dbReference type="PANTHER" id="PTHR11552:SF201">
    <property type="entry name" value="GLUCOSE-METHANOL-CHOLINE OXIDOREDUCTASE N-TERMINAL DOMAIN-CONTAINING PROTEIN"/>
    <property type="match status" value="1"/>
</dbReference>
<evidence type="ECO:0000259" key="9">
    <source>
        <dbReference type="PROSITE" id="PS00623"/>
    </source>
</evidence>
<keyword evidence="6" id="KW-0560">Oxidoreductase</keyword>
<keyword evidence="5 7" id="KW-0274">FAD</keyword>
<dbReference type="Pfam" id="PF00732">
    <property type="entry name" value="GMC_oxred_N"/>
    <property type="match status" value="1"/>
</dbReference>
<evidence type="ECO:0000256" key="8">
    <source>
        <dbReference type="RuleBase" id="RU003968"/>
    </source>
</evidence>
<dbReference type="InterPro" id="IPR036188">
    <property type="entry name" value="FAD/NAD-bd_sf"/>
</dbReference>
<dbReference type="InterPro" id="IPR012132">
    <property type="entry name" value="GMC_OxRdtase"/>
</dbReference>
<comment type="caution">
    <text evidence="11">The sequence shown here is derived from an EMBL/GenBank/DDBJ whole genome shotgun (WGS) entry which is preliminary data.</text>
</comment>
<comment type="similarity">
    <text evidence="2 8">Belongs to the GMC oxidoreductase family.</text>
</comment>
<evidence type="ECO:0000256" key="2">
    <source>
        <dbReference type="ARBA" id="ARBA00010790"/>
    </source>
</evidence>
<evidence type="ECO:0000256" key="1">
    <source>
        <dbReference type="ARBA" id="ARBA00001974"/>
    </source>
</evidence>
<evidence type="ECO:0000259" key="10">
    <source>
        <dbReference type="PROSITE" id="PS00624"/>
    </source>
</evidence>
<dbReference type="Proteomes" id="UP001212997">
    <property type="component" value="Unassembled WGS sequence"/>
</dbReference>
<organism evidence="11 12">
    <name type="scientific">Meripilus lineatus</name>
    <dbReference type="NCBI Taxonomy" id="2056292"/>
    <lineage>
        <taxon>Eukaryota</taxon>
        <taxon>Fungi</taxon>
        <taxon>Dikarya</taxon>
        <taxon>Basidiomycota</taxon>
        <taxon>Agaricomycotina</taxon>
        <taxon>Agaricomycetes</taxon>
        <taxon>Polyporales</taxon>
        <taxon>Meripilaceae</taxon>
        <taxon>Meripilus</taxon>
    </lineage>
</organism>
<accession>A0AAD5YJA0</accession>
<dbReference type="AlphaFoldDB" id="A0AAD5YJA0"/>
<evidence type="ECO:0000256" key="3">
    <source>
        <dbReference type="ARBA" id="ARBA00022630"/>
    </source>
</evidence>
<dbReference type="SUPFAM" id="SSF54373">
    <property type="entry name" value="FAD-linked reductases, C-terminal domain"/>
    <property type="match status" value="1"/>
</dbReference>